<dbReference type="Pfam" id="PF02424">
    <property type="entry name" value="ApbE"/>
    <property type="match status" value="1"/>
</dbReference>
<comment type="catalytic activity">
    <reaction evidence="9 10">
        <text>L-threonyl-[protein] + FAD = FMN-L-threonyl-[protein] + AMP + H(+)</text>
        <dbReference type="Rhea" id="RHEA:36847"/>
        <dbReference type="Rhea" id="RHEA-COMP:11060"/>
        <dbReference type="Rhea" id="RHEA-COMP:11061"/>
        <dbReference type="ChEBI" id="CHEBI:15378"/>
        <dbReference type="ChEBI" id="CHEBI:30013"/>
        <dbReference type="ChEBI" id="CHEBI:57692"/>
        <dbReference type="ChEBI" id="CHEBI:74257"/>
        <dbReference type="ChEBI" id="CHEBI:456215"/>
        <dbReference type="EC" id="2.7.1.180"/>
    </reaction>
</comment>
<keyword evidence="13" id="KW-1185">Reference proteome</keyword>
<keyword evidence="3 10" id="KW-0285">Flavoprotein</keyword>
<evidence type="ECO:0000313" key="12">
    <source>
        <dbReference type="EMBL" id="TKK71550.1"/>
    </source>
</evidence>
<dbReference type="SUPFAM" id="SSF143631">
    <property type="entry name" value="ApbE-like"/>
    <property type="match status" value="1"/>
</dbReference>
<evidence type="ECO:0000256" key="4">
    <source>
        <dbReference type="ARBA" id="ARBA00022679"/>
    </source>
</evidence>
<dbReference type="PANTHER" id="PTHR30040">
    <property type="entry name" value="THIAMINE BIOSYNTHESIS LIPOPROTEIN APBE"/>
    <property type="match status" value="1"/>
</dbReference>
<dbReference type="PANTHER" id="PTHR30040:SF2">
    <property type="entry name" value="FAD:PROTEIN FMN TRANSFERASE"/>
    <property type="match status" value="1"/>
</dbReference>
<dbReference type="GO" id="GO:0016740">
    <property type="term" value="F:transferase activity"/>
    <property type="evidence" value="ECO:0007669"/>
    <property type="project" value="UniProtKB-UniRule"/>
</dbReference>
<dbReference type="InterPro" id="IPR003374">
    <property type="entry name" value="ApbE-like_sf"/>
</dbReference>
<organism evidence="12 13">
    <name type="scientific">Ilyomonas limi</name>
    <dbReference type="NCBI Taxonomy" id="2575867"/>
    <lineage>
        <taxon>Bacteria</taxon>
        <taxon>Pseudomonadati</taxon>
        <taxon>Bacteroidota</taxon>
        <taxon>Chitinophagia</taxon>
        <taxon>Chitinophagales</taxon>
        <taxon>Chitinophagaceae</taxon>
        <taxon>Ilyomonas</taxon>
    </lineage>
</organism>
<keyword evidence="6 10" id="KW-0274">FAD</keyword>
<evidence type="ECO:0000256" key="8">
    <source>
        <dbReference type="ARBA" id="ARBA00031306"/>
    </source>
</evidence>
<gene>
    <name evidence="12" type="ORF">FC093_00550</name>
</gene>
<name>A0A4U3L8Y8_9BACT</name>
<evidence type="ECO:0000256" key="7">
    <source>
        <dbReference type="ARBA" id="ARBA00022842"/>
    </source>
</evidence>
<evidence type="ECO:0000256" key="3">
    <source>
        <dbReference type="ARBA" id="ARBA00022630"/>
    </source>
</evidence>
<comment type="caution">
    <text evidence="12">The sequence shown here is derived from an EMBL/GenBank/DDBJ whole genome shotgun (WGS) entry which is preliminary data.</text>
</comment>
<evidence type="ECO:0000256" key="6">
    <source>
        <dbReference type="ARBA" id="ARBA00022827"/>
    </source>
</evidence>
<feature type="binding site" evidence="11">
    <location>
        <position position="272"/>
    </location>
    <ligand>
        <name>Mg(2+)</name>
        <dbReference type="ChEBI" id="CHEBI:18420"/>
    </ligand>
</feature>
<evidence type="ECO:0000256" key="10">
    <source>
        <dbReference type="PIRNR" id="PIRNR006268"/>
    </source>
</evidence>
<dbReference type="PIRSF" id="PIRSF006268">
    <property type="entry name" value="ApbE"/>
    <property type="match status" value="1"/>
</dbReference>
<dbReference type="Gene3D" id="3.10.520.10">
    <property type="entry name" value="ApbE-like domains"/>
    <property type="match status" value="1"/>
</dbReference>
<comment type="similarity">
    <text evidence="10">Belongs to the ApbE family.</text>
</comment>
<dbReference type="InterPro" id="IPR024932">
    <property type="entry name" value="ApbE"/>
</dbReference>
<evidence type="ECO:0000256" key="9">
    <source>
        <dbReference type="ARBA" id="ARBA00048540"/>
    </source>
</evidence>
<dbReference type="EMBL" id="SZQL01000001">
    <property type="protein sequence ID" value="TKK71550.1"/>
    <property type="molecule type" value="Genomic_DNA"/>
</dbReference>
<sequence>MSNCCFAQLQRFHFSQPKMGSPFNIIFYANDSAHANTLAEQCFQLVDSCNAIFSDYLPSSELNQLSATAGNSTPVAVSPAMLDILLRSKEAYQKSGGTFDITIGPLVKLWRQARKNNTFPEDSAIQKTLLLTGFNKVRIDTTIKAVLLAQRGMQLDLGGIAKGYTAQQVIDLLKENGITQALVDAGGDIATSGAPPFARGWTIGINVPETKEDLLSRNIILHNMAVVTSGDVYQYMEHNGKKYSHITDPRTGYGVISQRNVTVIAPDGATADWLATACSILPVSEAKKLATTMHAQLLIATIEKGKILLYFTKGFLNYLHTAN</sequence>
<feature type="binding site" evidence="11">
    <location>
        <position position="276"/>
    </location>
    <ligand>
        <name>Mg(2+)</name>
        <dbReference type="ChEBI" id="CHEBI:18420"/>
    </ligand>
</feature>
<accession>A0A4U3L8Y8</accession>
<keyword evidence="7 10" id="KW-0460">Magnesium</keyword>
<dbReference type="Proteomes" id="UP000305848">
    <property type="component" value="Unassembled WGS sequence"/>
</dbReference>
<proteinExistence type="inferred from homology"/>
<dbReference type="AlphaFoldDB" id="A0A4U3L8Y8"/>
<feature type="binding site" evidence="11">
    <location>
        <position position="159"/>
    </location>
    <ligand>
        <name>Mg(2+)</name>
        <dbReference type="ChEBI" id="CHEBI:18420"/>
    </ligand>
</feature>
<evidence type="ECO:0000256" key="2">
    <source>
        <dbReference type="ARBA" id="ARBA00016337"/>
    </source>
</evidence>
<evidence type="ECO:0000256" key="5">
    <source>
        <dbReference type="ARBA" id="ARBA00022723"/>
    </source>
</evidence>
<reference evidence="12 13" key="1">
    <citation type="submission" date="2019-05" db="EMBL/GenBank/DDBJ databases">
        <title>Panacibacter sp. strain 17mud1-8 Genome sequencing and assembly.</title>
        <authorList>
            <person name="Chhetri G."/>
        </authorList>
    </citation>
    <scope>NUCLEOTIDE SEQUENCE [LARGE SCALE GENOMIC DNA]</scope>
    <source>
        <strain evidence="12 13">17mud1-8</strain>
    </source>
</reference>
<keyword evidence="4 10" id="KW-0808">Transferase</keyword>
<keyword evidence="5 10" id="KW-0479">Metal-binding</keyword>
<evidence type="ECO:0000313" key="13">
    <source>
        <dbReference type="Proteomes" id="UP000305848"/>
    </source>
</evidence>
<evidence type="ECO:0000256" key="1">
    <source>
        <dbReference type="ARBA" id="ARBA00011955"/>
    </source>
</evidence>
<evidence type="ECO:0000256" key="11">
    <source>
        <dbReference type="PIRSR" id="PIRSR006268-2"/>
    </source>
</evidence>
<dbReference type="EC" id="2.7.1.180" evidence="1 10"/>
<comment type="cofactor">
    <cofactor evidence="11">
        <name>Mg(2+)</name>
        <dbReference type="ChEBI" id="CHEBI:18420"/>
    </cofactor>
    <cofactor evidence="11">
        <name>Mn(2+)</name>
        <dbReference type="ChEBI" id="CHEBI:29035"/>
    </cofactor>
    <text evidence="11">Magnesium. Can also use manganese.</text>
</comment>
<dbReference type="GO" id="GO:0046872">
    <property type="term" value="F:metal ion binding"/>
    <property type="evidence" value="ECO:0007669"/>
    <property type="project" value="UniProtKB-UniRule"/>
</dbReference>
<protein>
    <recommendedName>
        <fullName evidence="2 10">FAD:protein FMN transferase</fullName>
        <ecNumber evidence="1 10">2.7.1.180</ecNumber>
    </recommendedName>
    <alternativeName>
        <fullName evidence="8 10">Flavin transferase</fullName>
    </alternativeName>
</protein>